<accession>A0A8H2QYC4</accession>
<gene>
    <name evidence="9" type="primary">msbA_2</name>
    <name evidence="9" type="ORF">NCTC13150_01184</name>
</gene>
<dbReference type="PROSITE" id="PS50893">
    <property type="entry name" value="ABC_TRANSPORTER_2"/>
    <property type="match status" value="1"/>
</dbReference>
<feature type="transmembrane region" description="Helical" evidence="7">
    <location>
        <begin position="29"/>
        <end position="50"/>
    </location>
</feature>
<evidence type="ECO:0000259" key="8">
    <source>
        <dbReference type="PROSITE" id="PS50893"/>
    </source>
</evidence>
<evidence type="ECO:0000256" key="4">
    <source>
        <dbReference type="ARBA" id="ARBA00022840"/>
    </source>
</evidence>
<keyword evidence="9" id="KW-0378">Hydrolase</keyword>
<keyword evidence="6 7" id="KW-0472">Membrane</keyword>
<keyword evidence="5 7" id="KW-1133">Transmembrane helix</keyword>
<keyword evidence="4 9" id="KW-0067">ATP-binding</keyword>
<feature type="transmembrane region" description="Helical" evidence="7">
    <location>
        <begin position="71"/>
        <end position="88"/>
    </location>
</feature>
<keyword evidence="2 7" id="KW-0812">Transmembrane</keyword>
<keyword evidence="10" id="KW-1185">Reference proteome</keyword>
<keyword evidence="3" id="KW-0547">Nucleotide-binding</keyword>
<sequence>MTLVKIVNKKISLISKATKLLWESSPQNFFVLCILSIAMSLPEVAGLWVWKEILNFISLSLTGSEPMIEQICFYIFLHLCLKIIASLLNKLNTYNSNILKIMVDKEINKKYFNVVNGLLPQDIEVAEIRDKLEMIERDAGERTLGILMKMVELFQSISLLIFTSSVLAVIDFKIILVVLLSIIPISIAYKRTYKDIFIVYSERLEKLRYVKALRDTVHQNGFVMENMIYKVINYVETKSEELINEIIKSEKKLKKRVFIREALVENISMMLAYVVKLMLIILGISNNNNLGSIVMSISAFDKINNSILNVSMISNSLYDDGLYLKAINDLEEYAKKNSSNESRKQIINEVNKISFKNVFFRYQNSKSYSLKNISLNFEKGKSYAIVGKNGSGKSTLVKLILGMYSPLNGEITIDGISMCDYNRYSLYDMSSVLFQEFMKYPLSFYENIRFKDRDKDEDILFNKTCELVKLNDLIQELPEKEDQLLTKGWKDSIDLSGGQWQKVAIARFFAKDGLLRILDEPGASLDAKSESEILKNIINDKFSISIVVTHRFQNIKKYDEIIVMKDGEIESKGNHAYLMKNSAVYRDLYIAQKEMME</sequence>
<name>A0A8H2QYC4_9FIRM</name>
<dbReference type="SUPFAM" id="SSF52540">
    <property type="entry name" value="P-loop containing nucleoside triphosphate hydrolases"/>
    <property type="match status" value="1"/>
</dbReference>
<dbReference type="InterPro" id="IPR003439">
    <property type="entry name" value="ABC_transporter-like_ATP-bd"/>
</dbReference>
<dbReference type="PROSITE" id="PS00211">
    <property type="entry name" value="ABC_TRANSPORTER_1"/>
    <property type="match status" value="1"/>
</dbReference>
<dbReference type="InterPro" id="IPR036640">
    <property type="entry name" value="ABC1_TM_sf"/>
</dbReference>
<evidence type="ECO:0000313" key="10">
    <source>
        <dbReference type="Proteomes" id="UP000377798"/>
    </source>
</evidence>
<dbReference type="RefSeq" id="WP_131749301.1">
    <property type="nucleotide sequence ID" value="NZ_CAACYI010000001.1"/>
</dbReference>
<dbReference type="Gene3D" id="3.40.50.300">
    <property type="entry name" value="P-loop containing nucleotide triphosphate hydrolases"/>
    <property type="match status" value="1"/>
</dbReference>
<dbReference type="InterPro" id="IPR039421">
    <property type="entry name" value="Type_1_exporter"/>
</dbReference>
<dbReference type="GO" id="GO:0005886">
    <property type="term" value="C:plasma membrane"/>
    <property type="evidence" value="ECO:0007669"/>
    <property type="project" value="UniProtKB-SubCell"/>
</dbReference>
<evidence type="ECO:0000256" key="5">
    <source>
        <dbReference type="ARBA" id="ARBA00022989"/>
    </source>
</evidence>
<evidence type="ECO:0000256" key="3">
    <source>
        <dbReference type="ARBA" id="ARBA00022741"/>
    </source>
</evidence>
<dbReference type="Gene3D" id="1.20.1560.10">
    <property type="entry name" value="ABC transporter type 1, transmembrane domain"/>
    <property type="match status" value="1"/>
</dbReference>
<feature type="transmembrane region" description="Helical" evidence="7">
    <location>
        <begin position="262"/>
        <end position="284"/>
    </location>
</feature>
<evidence type="ECO:0000256" key="2">
    <source>
        <dbReference type="ARBA" id="ARBA00022692"/>
    </source>
</evidence>
<feature type="domain" description="ABC transporter" evidence="8">
    <location>
        <begin position="353"/>
        <end position="591"/>
    </location>
</feature>
<proteinExistence type="predicted"/>
<dbReference type="EC" id="3.6.3.-" evidence="9"/>
<dbReference type="GO" id="GO:0005524">
    <property type="term" value="F:ATP binding"/>
    <property type="evidence" value="ECO:0007669"/>
    <property type="project" value="UniProtKB-KW"/>
</dbReference>
<comment type="subcellular location">
    <subcellularLocation>
        <location evidence="1">Cell membrane</location>
        <topology evidence="1">Multi-pass membrane protein</topology>
    </subcellularLocation>
</comment>
<protein>
    <submittedName>
        <fullName evidence="9">Lipid A export ATP-binding/permease protein MsbA</fullName>
        <ecNumber evidence="9">3.6.3.-</ecNumber>
    </submittedName>
</protein>
<organism evidence="9 10">
    <name type="scientific">Urinicoccus massiliensis</name>
    <dbReference type="NCBI Taxonomy" id="1723382"/>
    <lineage>
        <taxon>Bacteria</taxon>
        <taxon>Bacillati</taxon>
        <taxon>Bacillota</taxon>
        <taxon>Tissierellia</taxon>
        <taxon>Tissierellales</taxon>
        <taxon>Peptoniphilaceae</taxon>
        <taxon>Urinicoccus</taxon>
    </lineage>
</organism>
<dbReference type="Pfam" id="PF00005">
    <property type="entry name" value="ABC_tran"/>
    <property type="match status" value="1"/>
</dbReference>
<dbReference type="SUPFAM" id="SSF90123">
    <property type="entry name" value="ABC transporter transmembrane region"/>
    <property type="match status" value="1"/>
</dbReference>
<dbReference type="PANTHER" id="PTHR24221:SF654">
    <property type="entry name" value="ATP-BINDING CASSETTE SUB-FAMILY B MEMBER 6"/>
    <property type="match status" value="1"/>
</dbReference>
<dbReference type="EMBL" id="CAACYI010000001">
    <property type="protein sequence ID" value="VFB16634.1"/>
    <property type="molecule type" value="Genomic_DNA"/>
</dbReference>
<dbReference type="PANTHER" id="PTHR24221">
    <property type="entry name" value="ATP-BINDING CASSETTE SUB-FAMILY B"/>
    <property type="match status" value="1"/>
</dbReference>
<evidence type="ECO:0000256" key="1">
    <source>
        <dbReference type="ARBA" id="ARBA00004651"/>
    </source>
</evidence>
<comment type="caution">
    <text evidence="9">The sequence shown here is derived from an EMBL/GenBank/DDBJ whole genome shotgun (WGS) entry which is preliminary data.</text>
</comment>
<dbReference type="GO" id="GO:0016887">
    <property type="term" value="F:ATP hydrolysis activity"/>
    <property type="evidence" value="ECO:0007669"/>
    <property type="project" value="InterPro"/>
</dbReference>
<evidence type="ECO:0000313" key="9">
    <source>
        <dbReference type="EMBL" id="VFB16634.1"/>
    </source>
</evidence>
<dbReference type="Proteomes" id="UP000377798">
    <property type="component" value="Unassembled WGS sequence"/>
</dbReference>
<feature type="transmembrane region" description="Helical" evidence="7">
    <location>
        <begin position="157"/>
        <end position="183"/>
    </location>
</feature>
<dbReference type="InterPro" id="IPR027417">
    <property type="entry name" value="P-loop_NTPase"/>
</dbReference>
<dbReference type="InterPro" id="IPR003593">
    <property type="entry name" value="AAA+_ATPase"/>
</dbReference>
<dbReference type="SMART" id="SM00382">
    <property type="entry name" value="AAA"/>
    <property type="match status" value="1"/>
</dbReference>
<reference evidence="9 10" key="1">
    <citation type="submission" date="2019-02" db="EMBL/GenBank/DDBJ databases">
        <authorList>
            <consortium name="Pathogen Informatics"/>
        </authorList>
    </citation>
    <scope>NUCLEOTIDE SEQUENCE [LARGE SCALE GENOMIC DNA]</scope>
    <source>
        <strain evidence="9 10">3012STDY7089603</strain>
    </source>
</reference>
<evidence type="ECO:0000256" key="6">
    <source>
        <dbReference type="ARBA" id="ARBA00023136"/>
    </source>
</evidence>
<dbReference type="InterPro" id="IPR017871">
    <property type="entry name" value="ABC_transporter-like_CS"/>
</dbReference>
<dbReference type="AlphaFoldDB" id="A0A8H2QYC4"/>
<evidence type="ECO:0000256" key="7">
    <source>
        <dbReference type="SAM" id="Phobius"/>
    </source>
</evidence>
<dbReference type="GO" id="GO:0034040">
    <property type="term" value="F:ATPase-coupled lipid transmembrane transporter activity"/>
    <property type="evidence" value="ECO:0007669"/>
    <property type="project" value="TreeGrafter"/>
</dbReference>